<dbReference type="EC" id="3.1.-.-" evidence="8"/>
<dbReference type="AlphaFoldDB" id="A0A378Y8L2"/>
<keyword evidence="11" id="KW-1185">Reference proteome</keyword>
<accession>A0A378Y8L2</accession>
<dbReference type="InterPro" id="IPR050556">
    <property type="entry name" value="Type_II_TA_system_RNase"/>
</dbReference>
<comment type="function">
    <text evidence="8">Toxic component of a toxin-antitoxin (TA) system. An RNase.</text>
</comment>
<keyword evidence="8" id="KW-0800">Toxin</keyword>
<dbReference type="OrthoDB" id="9815354at2"/>
<dbReference type="Proteomes" id="UP000255467">
    <property type="component" value="Unassembled WGS sequence"/>
</dbReference>
<feature type="domain" description="PIN" evidence="9">
    <location>
        <begin position="3"/>
        <end position="129"/>
    </location>
</feature>
<dbReference type="RefSeq" id="WP_039818584.1">
    <property type="nucleotide sequence ID" value="NZ_JADLRH010000019.1"/>
</dbReference>
<evidence type="ECO:0000256" key="4">
    <source>
        <dbReference type="ARBA" id="ARBA00022723"/>
    </source>
</evidence>
<gene>
    <name evidence="10" type="primary">fitB_1</name>
    <name evidence="8" type="synonym">vapC</name>
    <name evidence="10" type="ORF">NCTC1934_00271</name>
</gene>
<evidence type="ECO:0000313" key="10">
    <source>
        <dbReference type="EMBL" id="SUA72841.1"/>
    </source>
</evidence>
<dbReference type="PANTHER" id="PTHR33653:SF1">
    <property type="entry name" value="RIBONUCLEASE VAPC2"/>
    <property type="match status" value="1"/>
</dbReference>
<comment type="cofactor">
    <cofactor evidence="1">
        <name>Mg(2+)</name>
        <dbReference type="ChEBI" id="CHEBI:18420"/>
    </cofactor>
</comment>
<evidence type="ECO:0000256" key="5">
    <source>
        <dbReference type="ARBA" id="ARBA00022801"/>
    </source>
</evidence>
<keyword evidence="5 8" id="KW-0378">Hydrolase</keyword>
<reference evidence="10 11" key="1">
    <citation type="submission" date="2018-06" db="EMBL/GenBank/DDBJ databases">
        <authorList>
            <consortium name="Pathogen Informatics"/>
            <person name="Doyle S."/>
        </authorList>
    </citation>
    <scope>NUCLEOTIDE SEQUENCE [LARGE SCALE GENOMIC DNA]</scope>
    <source>
        <strain evidence="10 11">NCTC1934</strain>
    </source>
</reference>
<evidence type="ECO:0000313" key="11">
    <source>
        <dbReference type="Proteomes" id="UP000255467"/>
    </source>
</evidence>
<dbReference type="EMBL" id="UGRY01000002">
    <property type="protein sequence ID" value="SUA72841.1"/>
    <property type="molecule type" value="Genomic_DNA"/>
</dbReference>
<evidence type="ECO:0000256" key="7">
    <source>
        <dbReference type="ARBA" id="ARBA00038093"/>
    </source>
</evidence>
<dbReference type="SUPFAM" id="SSF88723">
    <property type="entry name" value="PIN domain-like"/>
    <property type="match status" value="1"/>
</dbReference>
<dbReference type="InterPro" id="IPR022907">
    <property type="entry name" value="VapC_family"/>
</dbReference>
<keyword evidence="4" id="KW-0479">Metal-binding</keyword>
<dbReference type="GO" id="GO:0004540">
    <property type="term" value="F:RNA nuclease activity"/>
    <property type="evidence" value="ECO:0007669"/>
    <property type="project" value="InterPro"/>
</dbReference>
<evidence type="ECO:0000256" key="3">
    <source>
        <dbReference type="ARBA" id="ARBA00022722"/>
    </source>
</evidence>
<dbReference type="InterPro" id="IPR002716">
    <property type="entry name" value="PIN_dom"/>
</dbReference>
<evidence type="ECO:0000256" key="1">
    <source>
        <dbReference type="ARBA" id="ARBA00001946"/>
    </source>
</evidence>
<dbReference type="HAMAP" id="MF_00265">
    <property type="entry name" value="VapC_Nob1"/>
    <property type="match status" value="1"/>
</dbReference>
<keyword evidence="2 8" id="KW-1277">Toxin-antitoxin system</keyword>
<dbReference type="InterPro" id="IPR029060">
    <property type="entry name" value="PIN-like_dom_sf"/>
</dbReference>
<dbReference type="Pfam" id="PF01850">
    <property type="entry name" value="PIN"/>
    <property type="match status" value="1"/>
</dbReference>
<evidence type="ECO:0000256" key="2">
    <source>
        <dbReference type="ARBA" id="ARBA00022649"/>
    </source>
</evidence>
<evidence type="ECO:0000256" key="8">
    <source>
        <dbReference type="HAMAP-Rule" id="MF_00265"/>
    </source>
</evidence>
<organism evidence="10 11">
    <name type="scientific">Nocardia otitidiscaviarum</name>
    <dbReference type="NCBI Taxonomy" id="1823"/>
    <lineage>
        <taxon>Bacteria</taxon>
        <taxon>Bacillati</taxon>
        <taxon>Actinomycetota</taxon>
        <taxon>Actinomycetes</taxon>
        <taxon>Mycobacteriales</taxon>
        <taxon>Nocardiaceae</taxon>
        <taxon>Nocardia</taxon>
    </lineage>
</organism>
<name>A0A378Y8L2_9NOCA</name>
<comment type="similarity">
    <text evidence="7 8">Belongs to the PINc/VapC protein family.</text>
</comment>
<comment type="caution">
    <text evidence="8">Lacks conserved residue(s) required for the propagation of feature annotation.</text>
</comment>
<keyword evidence="3 8" id="KW-0540">Nuclease</keyword>
<dbReference type="GO" id="GO:0090729">
    <property type="term" value="F:toxin activity"/>
    <property type="evidence" value="ECO:0007669"/>
    <property type="project" value="UniProtKB-KW"/>
</dbReference>
<dbReference type="GO" id="GO:0046872">
    <property type="term" value="F:metal ion binding"/>
    <property type="evidence" value="ECO:0007669"/>
    <property type="project" value="UniProtKB-KW"/>
</dbReference>
<evidence type="ECO:0000259" key="9">
    <source>
        <dbReference type="Pfam" id="PF01850"/>
    </source>
</evidence>
<evidence type="ECO:0000256" key="6">
    <source>
        <dbReference type="ARBA" id="ARBA00022842"/>
    </source>
</evidence>
<protein>
    <recommendedName>
        <fullName evidence="8">Ribonuclease VapC</fullName>
        <shortName evidence="8">RNase VapC</shortName>
        <ecNumber evidence="8">3.1.-.-</ecNumber>
    </recommendedName>
    <alternativeName>
        <fullName evidence="8">Toxin VapC</fullName>
    </alternativeName>
</protein>
<dbReference type="GO" id="GO:0016787">
    <property type="term" value="F:hydrolase activity"/>
    <property type="evidence" value="ECO:0007669"/>
    <property type="project" value="UniProtKB-KW"/>
</dbReference>
<dbReference type="Gene3D" id="3.40.50.1010">
    <property type="entry name" value="5'-nuclease"/>
    <property type="match status" value="1"/>
</dbReference>
<dbReference type="PANTHER" id="PTHR33653">
    <property type="entry name" value="RIBONUCLEASE VAPC2"/>
    <property type="match status" value="1"/>
</dbReference>
<proteinExistence type="inferred from homology"/>
<keyword evidence="6" id="KW-0460">Magnesium</keyword>
<sequence>MILLGTDVLVETMREDPNPSVVAWIDANPVRTLYISAITVAELRFGFVAISNAERARRISQRFETRILPLFSDRILPFDVTATNAYAEIMETARTTGTRLGPTGGCIAATAATSDMCIATGDPALRAIGVPVINPWK</sequence>